<dbReference type="SUPFAM" id="SSF48208">
    <property type="entry name" value="Six-hairpin glycosidases"/>
    <property type="match status" value="1"/>
</dbReference>
<dbReference type="SMART" id="SM00233">
    <property type="entry name" value="PH"/>
    <property type="match status" value="1"/>
</dbReference>
<dbReference type="InterPro" id="IPR011993">
    <property type="entry name" value="PH-like_dom_sf"/>
</dbReference>
<proteinExistence type="predicted"/>
<dbReference type="GO" id="GO:0005975">
    <property type="term" value="P:carbohydrate metabolic process"/>
    <property type="evidence" value="ECO:0007669"/>
    <property type="project" value="InterPro"/>
</dbReference>
<dbReference type="AlphaFoldDB" id="A0A8S3RQ34"/>
<reference evidence="3" key="1">
    <citation type="submission" date="2021-03" db="EMBL/GenBank/DDBJ databases">
        <authorList>
            <person name="Bekaert M."/>
        </authorList>
    </citation>
    <scope>NUCLEOTIDE SEQUENCE</scope>
</reference>
<protein>
    <recommendedName>
        <fullName evidence="2">PH domain-containing protein</fullName>
    </recommendedName>
</protein>
<evidence type="ECO:0000313" key="3">
    <source>
        <dbReference type="EMBL" id="CAG2208344.1"/>
    </source>
</evidence>
<dbReference type="OrthoDB" id="9984024at2759"/>
<organism evidence="3 4">
    <name type="scientific">Mytilus edulis</name>
    <name type="common">Blue mussel</name>
    <dbReference type="NCBI Taxonomy" id="6550"/>
    <lineage>
        <taxon>Eukaryota</taxon>
        <taxon>Metazoa</taxon>
        <taxon>Spiralia</taxon>
        <taxon>Lophotrochozoa</taxon>
        <taxon>Mollusca</taxon>
        <taxon>Bivalvia</taxon>
        <taxon>Autobranchia</taxon>
        <taxon>Pteriomorphia</taxon>
        <taxon>Mytilida</taxon>
        <taxon>Mytiloidea</taxon>
        <taxon>Mytilidae</taxon>
        <taxon>Mytilinae</taxon>
        <taxon>Mytilus</taxon>
    </lineage>
</organism>
<dbReference type="SUPFAM" id="SSF50729">
    <property type="entry name" value="PH domain-like"/>
    <property type="match status" value="1"/>
</dbReference>
<dbReference type="EMBL" id="CAJPWZ010001105">
    <property type="protein sequence ID" value="CAG2208344.1"/>
    <property type="molecule type" value="Genomic_DNA"/>
</dbReference>
<feature type="compositionally biased region" description="Basic and acidic residues" evidence="1">
    <location>
        <begin position="248"/>
        <end position="257"/>
    </location>
</feature>
<dbReference type="Pfam" id="PF03663">
    <property type="entry name" value="Glyco_hydro_76"/>
    <property type="match status" value="1"/>
</dbReference>
<feature type="domain" description="PH" evidence="2">
    <location>
        <begin position="111"/>
        <end position="220"/>
    </location>
</feature>
<evidence type="ECO:0000256" key="1">
    <source>
        <dbReference type="SAM" id="MobiDB-lite"/>
    </source>
</evidence>
<dbReference type="InterPro" id="IPR001849">
    <property type="entry name" value="PH_domain"/>
</dbReference>
<feature type="region of interest" description="Disordered" evidence="1">
    <location>
        <begin position="229"/>
        <end position="277"/>
    </location>
</feature>
<dbReference type="Gene3D" id="1.50.10.20">
    <property type="match status" value="1"/>
</dbReference>
<dbReference type="InterPro" id="IPR008928">
    <property type="entry name" value="6-hairpin_glycosidase_sf"/>
</dbReference>
<dbReference type="Pfam" id="PF00169">
    <property type="entry name" value="PH"/>
    <property type="match status" value="1"/>
</dbReference>
<dbReference type="PROSITE" id="PS50003">
    <property type="entry name" value="PH_DOMAIN"/>
    <property type="match status" value="1"/>
</dbReference>
<name>A0A8S3RQ34_MYTED</name>
<dbReference type="Gene3D" id="2.30.29.30">
    <property type="entry name" value="Pleckstrin-homology domain (PH domain)/Phosphotyrosine-binding domain (PTB)"/>
    <property type="match status" value="1"/>
</dbReference>
<dbReference type="InterPro" id="IPR005198">
    <property type="entry name" value="Glyco_hydro_76"/>
</dbReference>
<keyword evidence="4" id="KW-1185">Reference proteome</keyword>
<dbReference type="PANTHER" id="PTHR47791:SF3">
    <property type="entry name" value="MEIOTICALLY UP-REGULATED GENE 191 PROTEIN"/>
    <property type="match status" value="1"/>
</dbReference>
<evidence type="ECO:0000259" key="2">
    <source>
        <dbReference type="PROSITE" id="PS50003"/>
    </source>
</evidence>
<dbReference type="Proteomes" id="UP000683360">
    <property type="component" value="Unassembled WGS sequence"/>
</dbReference>
<dbReference type="PANTHER" id="PTHR47791">
    <property type="entry name" value="MEIOTICALLY UP-REGULATED GENE 191 PROTEIN"/>
    <property type="match status" value="1"/>
</dbReference>
<evidence type="ECO:0000313" key="4">
    <source>
        <dbReference type="Proteomes" id="UP000683360"/>
    </source>
</evidence>
<comment type="caution">
    <text evidence="3">The sequence shown here is derived from an EMBL/GenBank/DDBJ whole genome shotgun (WGS) entry which is preliminary data.</text>
</comment>
<dbReference type="InterPro" id="IPR053169">
    <property type="entry name" value="MUG_Protein"/>
</dbReference>
<gene>
    <name evidence="3" type="ORF">MEDL_22544</name>
</gene>
<accession>A0A8S3RQ34</accession>
<sequence>MGRHGNIDSYNASNVNDFKTTKMIKQGKFNCRYDKDYYFKCLKYNHNLNEFNKLFLVFESAKFFSKSAQQVGEIASHINEHIKQHENFQKMLSIQKCFDSSAPKILAPGREFLREGVLKKVSRKGGKSHDRMFFLFSDMMLYGKAKFLDSGNNTYSCCCVLPLKHCQVERMFGQSKNGNTSLTETGGMFSIACKDESLLLLSHDPENVQQWVETLEAAIKKLCKDRSTLRKPSSNKLPMRGKSLWRQKKQEKMEDKKMKAKLQPVNEDTTTCPESPCLPDGLSPFKKTFPDIISCMSPKRRKLQKDKTSSPLPPPRQRKRGVASISDDYSSSPVPKRLTRRPLSESEYSQTSDVFDDTNDWITTSTPSADCTENTFMQVTMDDLDLAEVTNNSILFCQPKANEDKTSSVVYYTNSYRDQKSQSCRAPENHLQDSYAYHYTTTWDTIRGHTSSFYNTFKMKQICLFYVFSILLAQIYGNGNSTCNTEMFGGDFNAYMACKTQFALQSNWFPSPIAGLFSYLIWNGYDGFWENGCVLEPMVNFIEYANNTRYMNVVKASQRELYSLLEAYGPYPSFDDMGWYGLSYSRIYEVLGEQEFLQTAIDIFNWAWKTGWDHTYRCGGGFWFDNNFENKETITNTEFLQLAAKLYRLTKNNDFLVKMDQIYFYILRNKLINETTYLINDGATSKCKPNQSYGPTYLPGTMIGSLVEMYKISENKSHIDLAIKLANAAILNSTNITGIFTEYCDPHCNRDEILFKGIFVRNLRYLMDELDDADQREHYQNWLDFNVKAIIQFNMCDKDPISNCNITFQDGPPYFNVTGPVFSPDWNGPFTYGAPEPQTAAFDLFVASIKPETTCKGTFCSYDPSYPPPQTLTCGSHPCPSNEECCEYSPYTSYTCCTLIKKCNKQGICV</sequence>
<feature type="region of interest" description="Disordered" evidence="1">
    <location>
        <begin position="296"/>
        <end position="359"/>
    </location>
</feature>